<evidence type="ECO:0000313" key="2">
    <source>
        <dbReference type="Proteomes" id="UP000280960"/>
    </source>
</evidence>
<accession>A0A3G2R2Y5</accession>
<dbReference type="RefSeq" id="WP_120765387.1">
    <property type="nucleotide sequence ID" value="NZ_CP033169.1"/>
</dbReference>
<protein>
    <submittedName>
        <fullName evidence="1">Uncharacterized protein</fullName>
    </submittedName>
</protein>
<gene>
    <name evidence="1" type="ORF">D2962_03695</name>
</gene>
<reference evidence="1 2" key="1">
    <citation type="submission" date="2018-10" db="EMBL/GenBank/DDBJ databases">
        <authorList>
            <person name="Zhang X."/>
        </authorList>
    </citation>
    <scope>NUCLEOTIDE SEQUENCE [LARGE SCALE GENOMIC DNA]</scope>
    <source>
        <strain evidence="1 2">SK-G1</strain>
    </source>
</reference>
<sequence>MNKFEELKEEIIKSANTPDKLGEIFTKFGMTPDNPDAMKEIMKDAGIKEELNAENAAQMVKNLTESFSPEMKKYLANLVLEVSQSIPAGPMPDDIKNLLNSWQKGGGCIEK</sequence>
<proteinExistence type="predicted"/>
<dbReference type="EMBL" id="CP033169">
    <property type="protein sequence ID" value="AYO29833.1"/>
    <property type="molecule type" value="Genomic_DNA"/>
</dbReference>
<evidence type="ECO:0000313" key="1">
    <source>
        <dbReference type="EMBL" id="AYO29833.1"/>
    </source>
</evidence>
<name>A0A3G2R2Y5_9FIRM</name>
<dbReference type="Proteomes" id="UP000280960">
    <property type="component" value="Chromosome"/>
</dbReference>
<keyword evidence="2" id="KW-1185">Reference proteome</keyword>
<dbReference type="KEGG" id="bacg:D2962_03695"/>
<organism evidence="1 2">
    <name type="scientific">Biomaibacter acetigenes</name>
    <dbReference type="NCBI Taxonomy" id="2316383"/>
    <lineage>
        <taxon>Bacteria</taxon>
        <taxon>Bacillati</taxon>
        <taxon>Bacillota</taxon>
        <taxon>Clostridia</taxon>
        <taxon>Thermosediminibacterales</taxon>
        <taxon>Tepidanaerobacteraceae</taxon>
        <taxon>Biomaibacter</taxon>
    </lineage>
</organism>
<dbReference type="AlphaFoldDB" id="A0A3G2R2Y5"/>